<proteinExistence type="predicted"/>
<keyword evidence="3" id="KW-1185">Reference proteome</keyword>
<name>A0A1T4M166_9GAMM</name>
<feature type="compositionally biased region" description="Basic residues" evidence="1">
    <location>
        <begin position="190"/>
        <end position="203"/>
    </location>
</feature>
<sequence length="237" mass="26058">MDQPDGLTRLVRTSSPPHPRAGRHRLRRSRCGGRSGSPGRGPASPPSEGRWPRGSPRRRSSRVVSSEMRDSSSRLLDAVPQVRPMSQRGASMACCTSKPKSIIRVSRARLGLRLAFATHGAVGQHRRTVPEQHGRDDAVEGGSCKARAGSGGGRRARRSCRGSASARRCRRRPRPSRSRGRSTGCSTPQGRRRRWRRNRRCRRQLAGGRQRDRSAGPARPRRSVARAGSISARRSSA</sequence>
<evidence type="ECO:0000313" key="3">
    <source>
        <dbReference type="Proteomes" id="UP000190061"/>
    </source>
</evidence>
<feature type="compositionally biased region" description="Basic and acidic residues" evidence="1">
    <location>
        <begin position="128"/>
        <end position="138"/>
    </location>
</feature>
<feature type="compositionally biased region" description="Low complexity" evidence="1">
    <location>
        <begin position="40"/>
        <end position="54"/>
    </location>
</feature>
<evidence type="ECO:0000256" key="1">
    <source>
        <dbReference type="SAM" id="MobiDB-lite"/>
    </source>
</evidence>
<feature type="compositionally biased region" description="Basic residues" evidence="1">
    <location>
        <begin position="20"/>
        <end position="31"/>
    </location>
</feature>
<feature type="compositionally biased region" description="Low complexity" evidence="1">
    <location>
        <begin position="225"/>
        <end position="237"/>
    </location>
</feature>
<feature type="region of interest" description="Disordered" evidence="1">
    <location>
        <begin position="121"/>
        <end position="237"/>
    </location>
</feature>
<accession>A0A1T4M166</accession>
<dbReference type="AlphaFoldDB" id="A0A1T4M166"/>
<dbReference type="STRING" id="1122188.SAMN02745674_00236"/>
<organism evidence="2 3">
    <name type="scientific">Lysobacter spongiicola DSM 21749</name>
    <dbReference type="NCBI Taxonomy" id="1122188"/>
    <lineage>
        <taxon>Bacteria</taxon>
        <taxon>Pseudomonadati</taxon>
        <taxon>Pseudomonadota</taxon>
        <taxon>Gammaproteobacteria</taxon>
        <taxon>Lysobacterales</taxon>
        <taxon>Lysobacteraceae</taxon>
        <taxon>Novilysobacter</taxon>
    </lineage>
</organism>
<dbReference type="EMBL" id="FUXP01000001">
    <property type="protein sequence ID" value="SJZ60646.1"/>
    <property type="molecule type" value="Genomic_DNA"/>
</dbReference>
<gene>
    <name evidence="2" type="ORF">SAMN02745674_00236</name>
</gene>
<evidence type="ECO:0000313" key="2">
    <source>
        <dbReference type="EMBL" id="SJZ60646.1"/>
    </source>
</evidence>
<dbReference type="Proteomes" id="UP000190061">
    <property type="component" value="Unassembled WGS sequence"/>
</dbReference>
<feature type="region of interest" description="Disordered" evidence="1">
    <location>
        <begin position="1"/>
        <end position="93"/>
    </location>
</feature>
<feature type="compositionally biased region" description="Basic residues" evidence="1">
    <location>
        <begin position="167"/>
        <end position="180"/>
    </location>
</feature>
<reference evidence="2 3" key="1">
    <citation type="submission" date="2017-02" db="EMBL/GenBank/DDBJ databases">
        <authorList>
            <person name="Peterson S.W."/>
        </authorList>
    </citation>
    <scope>NUCLEOTIDE SEQUENCE [LARGE SCALE GENOMIC DNA]</scope>
    <source>
        <strain evidence="2 3">DSM 21749</strain>
    </source>
</reference>
<protein>
    <submittedName>
        <fullName evidence="2">Uncharacterized protein</fullName>
    </submittedName>
</protein>